<evidence type="ECO:0000256" key="1">
    <source>
        <dbReference type="SAM" id="SignalP"/>
    </source>
</evidence>
<name>A0A1H4G034_ALKAM</name>
<dbReference type="RefSeq" id="WP_091345301.1">
    <property type="nucleotide sequence ID" value="NZ_FNRM01000014.1"/>
</dbReference>
<organism evidence="2 3">
    <name type="scientific">Alkalimonas amylolytica</name>
    <dbReference type="NCBI Taxonomy" id="152573"/>
    <lineage>
        <taxon>Bacteria</taxon>
        <taxon>Pseudomonadati</taxon>
        <taxon>Pseudomonadota</taxon>
        <taxon>Gammaproteobacteria</taxon>
        <taxon>Alkalimonas</taxon>
    </lineage>
</organism>
<keyword evidence="3" id="KW-1185">Reference proteome</keyword>
<evidence type="ECO:0000313" key="2">
    <source>
        <dbReference type="EMBL" id="SEB02092.1"/>
    </source>
</evidence>
<dbReference type="EMBL" id="FNRM01000014">
    <property type="protein sequence ID" value="SEB02092.1"/>
    <property type="molecule type" value="Genomic_DNA"/>
</dbReference>
<protein>
    <submittedName>
        <fullName evidence="2">Uncharacterized protein</fullName>
    </submittedName>
</protein>
<dbReference type="AlphaFoldDB" id="A0A1H4G034"/>
<dbReference type="STRING" id="152573.SAMN04488051_11424"/>
<keyword evidence="1" id="KW-0732">Signal</keyword>
<proteinExistence type="predicted"/>
<sequence length="132" mass="15038">MKRWLIAMVFGAMAAASWQVEASTKDYRLLTVAGYLNFYLLNLNACQDFHPAVRQSAYQAEAQLYPWLEKLQTRIEASNDFDSAMLSGIVMRRRAMLNEQIEDNDFTVDHCQAIVQILSTEGLDETLLSVLN</sequence>
<gene>
    <name evidence="2" type="ORF">SAMN04488051_11424</name>
</gene>
<accession>A0A1H4G034</accession>
<evidence type="ECO:0000313" key="3">
    <source>
        <dbReference type="Proteomes" id="UP000198773"/>
    </source>
</evidence>
<feature type="signal peptide" evidence="1">
    <location>
        <begin position="1"/>
        <end position="22"/>
    </location>
</feature>
<dbReference type="OrthoDB" id="5767539at2"/>
<reference evidence="2 3" key="1">
    <citation type="submission" date="2016-10" db="EMBL/GenBank/DDBJ databases">
        <authorList>
            <person name="de Groot N.N."/>
        </authorList>
    </citation>
    <scope>NUCLEOTIDE SEQUENCE [LARGE SCALE GENOMIC DNA]</scope>
    <source>
        <strain evidence="2 3">CGMCC 1.3430</strain>
    </source>
</reference>
<feature type="chain" id="PRO_5011748248" evidence="1">
    <location>
        <begin position="23"/>
        <end position="132"/>
    </location>
</feature>
<dbReference type="Proteomes" id="UP000198773">
    <property type="component" value="Unassembled WGS sequence"/>
</dbReference>